<comment type="function">
    <text evidence="2">Catalyzes the removal of elemental sulfur atoms from cysteine to produce alanine. Seems to participate in the biosynthesis of the nitrogenase metalloclusters by providing the inorganic sulfur required for the Fe-S core formation.</text>
</comment>
<evidence type="ECO:0000256" key="1">
    <source>
        <dbReference type="ARBA" id="ARBA00001933"/>
    </source>
</evidence>
<keyword evidence="6" id="KW-0808">Transferase</keyword>
<dbReference type="Gene3D" id="1.10.260.50">
    <property type="match status" value="1"/>
</dbReference>
<evidence type="ECO:0000256" key="2">
    <source>
        <dbReference type="ARBA" id="ARBA00003120"/>
    </source>
</evidence>
<dbReference type="RefSeq" id="WP_331255390.1">
    <property type="nucleotide sequence ID" value="NZ_CP133270.1"/>
</dbReference>
<evidence type="ECO:0000259" key="13">
    <source>
        <dbReference type="Pfam" id="PF00266"/>
    </source>
</evidence>
<reference evidence="14 15" key="1">
    <citation type="journal article" date="2024" name="Environ. Microbiol.">
        <title>Novel evolutionary insights on the interactions of the Holosporales (Alphaproteobacteria) with eukaryotic hosts from comparative genomics.</title>
        <authorList>
            <person name="Giovannini M."/>
            <person name="Petroni G."/>
            <person name="Castelli M."/>
        </authorList>
    </citation>
    <scope>NUCLEOTIDE SEQUENCE [LARGE SCALE GENOMIC DNA]</scope>
    <source>
        <strain evidence="14 15">US_Bl 15I1</strain>
    </source>
</reference>
<dbReference type="Proteomes" id="UP001330434">
    <property type="component" value="Chromosome"/>
</dbReference>
<evidence type="ECO:0000256" key="6">
    <source>
        <dbReference type="ARBA" id="ARBA00022679"/>
    </source>
</evidence>
<feature type="domain" description="Aminotransferase class V" evidence="13">
    <location>
        <begin position="8"/>
        <end position="357"/>
    </location>
</feature>
<dbReference type="InterPro" id="IPR015422">
    <property type="entry name" value="PyrdxlP-dep_Trfase_small"/>
</dbReference>
<evidence type="ECO:0000256" key="12">
    <source>
        <dbReference type="RuleBase" id="RU004504"/>
    </source>
</evidence>
<dbReference type="InterPro" id="IPR016454">
    <property type="entry name" value="Cysteine_dSase"/>
</dbReference>
<comment type="catalytic activity">
    <reaction evidence="11">
        <text>(sulfur carrier)-H + L-cysteine = (sulfur carrier)-SH + L-alanine</text>
        <dbReference type="Rhea" id="RHEA:43892"/>
        <dbReference type="Rhea" id="RHEA-COMP:14737"/>
        <dbReference type="Rhea" id="RHEA-COMP:14739"/>
        <dbReference type="ChEBI" id="CHEBI:29917"/>
        <dbReference type="ChEBI" id="CHEBI:35235"/>
        <dbReference type="ChEBI" id="CHEBI:57972"/>
        <dbReference type="ChEBI" id="CHEBI:64428"/>
        <dbReference type="EC" id="2.8.1.7"/>
    </reaction>
</comment>
<organism evidence="14 15">
    <name type="scientific">Candidatus Bealeia paramacronuclearis</name>
    <dbReference type="NCBI Taxonomy" id="1921001"/>
    <lineage>
        <taxon>Bacteria</taxon>
        <taxon>Pseudomonadati</taxon>
        <taxon>Pseudomonadota</taxon>
        <taxon>Alphaproteobacteria</taxon>
        <taxon>Holosporales</taxon>
        <taxon>Holosporaceae</taxon>
        <taxon>Candidatus Bealeia</taxon>
    </lineage>
</organism>
<evidence type="ECO:0000256" key="11">
    <source>
        <dbReference type="ARBA" id="ARBA00050776"/>
    </source>
</evidence>
<evidence type="ECO:0000256" key="8">
    <source>
        <dbReference type="ARBA" id="ARBA00022898"/>
    </source>
</evidence>
<keyword evidence="9" id="KW-0408">Iron</keyword>
<comment type="similarity">
    <text evidence="3">Belongs to the class-V pyridoxal-phosphate-dependent aminotransferase family. NifS/IscS subfamily.</text>
</comment>
<proteinExistence type="inferred from homology"/>
<evidence type="ECO:0000256" key="10">
    <source>
        <dbReference type="ARBA" id="ARBA00023014"/>
    </source>
</evidence>
<dbReference type="PROSITE" id="PS00595">
    <property type="entry name" value="AA_TRANSFER_CLASS_5"/>
    <property type="match status" value="1"/>
</dbReference>
<evidence type="ECO:0000256" key="3">
    <source>
        <dbReference type="ARBA" id="ARBA00006490"/>
    </source>
</evidence>
<accession>A0ABZ2C248</accession>
<dbReference type="EC" id="2.8.1.7" evidence="4"/>
<evidence type="ECO:0000256" key="5">
    <source>
        <dbReference type="ARBA" id="ARBA00013558"/>
    </source>
</evidence>
<dbReference type="Gene3D" id="3.90.1150.10">
    <property type="entry name" value="Aspartate Aminotransferase, domain 1"/>
    <property type="match status" value="1"/>
</dbReference>
<keyword evidence="15" id="KW-1185">Reference proteome</keyword>
<sequence>MNQKSEPIYLDYNASAPLLPEVKSAMISMMDFCGNSASVHTHGRKIRSYVDVARREVLADVDAKGARLIFTGSATEANNMVLKGIVAKSFVISAIEHASLFQISEDVHHIPVDENGIVKLSALEQILRTLEPPALVSVMLVNNETGVIQPVEEVVRIAHSYSAIVHTDVVQALGKVPVSFHGLGVDAMTLGAHKFGGPPGVGALIIHDGLNFKPLITGGGHEQGFRAGTQNVMLIEGFRIALHEATQNFEKYQQLGILRDRLEGEILKICPEAKIYGRGAKRVPNTTVIAMPHVSSEVQLMAFDLAGISISIGSACSSGKVKPSHVLSAMGVQNLHQNGAIRVSLGWNTKPQDIEVFVSEWKHIYQGNLQRLAVC</sequence>
<dbReference type="PIRSF" id="PIRSF005572">
    <property type="entry name" value="NifS"/>
    <property type="match status" value="1"/>
</dbReference>
<dbReference type="InterPro" id="IPR015424">
    <property type="entry name" value="PyrdxlP-dep_Trfase"/>
</dbReference>
<keyword evidence="7" id="KW-0479">Metal-binding</keyword>
<dbReference type="PANTHER" id="PTHR11601:SF34">
    <property type="entry name" value="CYSTEINE DESULFURASE"/>
    <property type="match status" value="1"/>
</dbReference>
<name>A0ABZ2C248_9PROT</name>
<evidence type="ECO:0000256" key="9">
    <source>
        <dbReference type="ARBA" id="ARBA00023004"/>
    </source>
</evidence>
<gene>
    <name evidence="14" type="ORF">Bealeia1_00713</name>
</gene>
<dbReference type="SUPFAM" id="SSF53383">
    <property type="entry name" value="PLP-dependent transferases"/>
    <property type="match status" value="1"/>
</dbReference>
<protein>
    <recommendedName>
        <fullName evidence="5">Cysteine desulfurase</fullName>
        <ecNumber evidence="4">2.8.1.7</ecNumber>
    </recommendedName>
</protein>
<dbReference type="InterPro" id="IPR000192">
    <property type="entry name" value="Aminotrans_V_dom"/>
</dbReference>
<dbReference type="Pfam" id="PF00266">
    <property type="entry name" value="Aminotran_5"/>
    <property type="match status" value="1"/>
</dbReference>
<evidence type="ECO:0000313" key="15">
    <source>
        <dbReference type="Proteomes" id="UP001330434"/>
    </source>
</evidence>
<dbReference type="InterPro" id="IPR020578">
    <property type="entry name" value="Aminotrans_V_PyrdxlP_BS"/>
</dbReference>
<dbReference type="PANTHER" id="PTHR11601">
    <property type="entry name" value="CYSTEINE DESULFURYLASE FAMILY MEMBER"/>
    <property type="match status" value="1"/>
</dbReference>
<dbReference type="Gene3D" id="3.40.640.10">
    <property type="entry name" value="Type I PLP-dependent aspartate aminotransferase-like (Major domain)"/>
    <property type="match status" value="1"/>
</dbReference>
<dbReference type="EMBL" id="CP133270">
    <property type="protein sequence ID" value="WVX66534.1"/>
    <property type="molecule type" value="Genomic_DNA"/>
</dbReference>
<keyword evidence="8" id="KW-0663">Pyridoxal phosphate</keyword>
<comment type="cofactor">
    <cofactor evidence="1 12">
        <name>pyridoxal 5'-phosphate</name>
        <dbReference type="ChEBI" id="CHEBI:597326"/>
    </cofactor>
</comment>
<keyword evidence="10" id="KW-0411">Iron-sulfur</keyword>
<evidence type="ECO:0000256" key="7">
    <source>
        <dbReference type="ARBA" id="ARBA00022723"/>
    </source>
</evidence>
<evidence type="ECO:0000256" key="4">
    <source>
        <dbReference type="ARBA" id="ARBA00012239"/>
    </source>
</evidence>
<evidence type="ECO:0000313" key="14">
    <source>
        <dbReference type="EMBL" id="WVX66534.1"/>
    </source>
</evidence>
<dbReference type="InterPro" id="IPR015421">
    <property type="entry name" value="PyrdxlP-dep_Trfase_major"/>
</dbReference>